<dbReference type="GeneID" id="132536248"/>
<organism evidence="2 3">
    <name type="scientific">Erinaceus europaeus</name>
    <name type="common">Western European hedgehog</name>
    <dbReference type="NCBI Taxonomy" id="9365"/>
    <lineage>
        <taxon>Eukaryota</taxon>
        <taxon>Metazoa</taxon>
        <taxon>Chordata</taxon>
        <taxon>Craniata</taxon>
        <taxon>Vertebrata</taxon>
        <taxon>Euteleostomi</taxon>
        <taxon>Mammalia</taxon>
        <taxon>Eutheria</taxon>
        <taxon>Laurasiatheria</taxon>
        <taxon>Eulipotyphla</taxon>
        <taxon>Erinaceidae</taxon>
        <taxon>Erinaceinae</taxon>
        <taxon>Erinaceus</taxon>
    </lineage>
</organism>
<reference evidence="3" key="1">
    <citation type="submission" date="2025-08" db="UniProtKB">
        <authorList>
            <consortium name="RefSeq"/>
        </authorList>
    </citation>
    <scope>IDENTIFICATION</scope>
</reference>
<proteinExistence type="predicted"/>
<feature type="region of interest" description="Disordered" evidence="1">
    <location>
        <begin position="1"/>
        <end position="121"/>
    </location>
</feature>
<evidence type="ECO:0000256" key="1">
    <source>
        <dbReference type="SAM" id="MobiDB-lite"/>
    </source>
</evidence>
<evidence type="ECO:0000313" key="3">
    <source>
        <dbReference type="RefSeq" id="XP_060039826.1"/>
    </source>
</evidence>
<feature type="compositionally biased region" description="Basic and acidic residues" evidence="1">
    <location>
        <begin position="161"/>
        <end position="174"/>
    </location>
</feature>
<dbReference type="RefSeq" id="XP_060039826.1">
    <property type="nucleotide sequence ID" value="XM_060183843.1"/>
</dbReference>
<dbReference type="Proteomes" id="UP001652624">
    <property type="component" value="Unplaced"/>
</dbReference>
<accession>A0ABM3WTE0</accession>
<keyword evidence="2" id="KW-1185">Reference proteome</keyword>
<sequence>MELAPSWRGGTAGAAALGAGAGGDLTPGSCRARRGPEWRARRDGAVSLRAAPPRCWQPLPKRSPAAHAKRWRAGTGPGAETERAPFPRSGLETTGSSPPPMQPNFSPRAAPPFPGPARLAASRAVRLESTDLIGRFSGRAAVPKEGAPGWGRRAAKVAGRRGLESQEGSRETETARPGNGP</sequence>
<name>A0ABM3WTE0_ERIEU</name>
<evidence type="ECO:0000313" key="2">
    <source>
        <dbReference type="Proteomes" id="UP001652624"/>
    </source>
</evidence>
<feature type="compositionally biased region" description="Basic and acidic residues" evidence="1">
    <location>
        <begin position="34"/>
        <end position="44"/>
    </location>
</feature>
<feature type="region of interest" description="Disordered" evidence="1">
    <location>
        <begin position="138"/>
        <end position="181"/>
    </location>
</feature>
<gene>
    <name evidence="3" type="primary">LOC132536248</name>
</gene>
<protein>
    <submittedName>
        <fullName evidence="3">Zinc finger protein ZIC 5-like</fullName>
    </submittedName>
</protein>